<evidence type="ECO:0000313" key="18">
    <source>
        <dbReference type="EMBL" id="MBD8027716.1"/>
    </source>
</evidence>
<keyword evidence="12" id="KW-0547">Nucleotide-binding</keyword>
<evidence type="ECO:0000256" key="9">
    <source>
        <dbReference type="ARBA" id="ARBA00012523"/>
    </source>
</evidence>
<evidence type="ECO:0000256" key="15">
    <source>
        <dbReference type="ARBA" id="ARBA00023134"/>
    </source>
</evidence>
<keyword evidence="18" id="KW-0548">Nucleotidyltransferase</keyword>
<proteinExistence type="inferred from homology"/>
<evidence type="ECO:0000256" key="6">
    <source>
        <dbReference type="ARBA" id="ARBA00005159"/>
    </source>
</evidence>
<comment type="similarity">
    <text evidence="7">Belongs to the CobU/CobP family.</text>
</comment>
<name>A0ABR8XEP5_9BACL</name>
<protein>
    <recommendedName>
        <fullName evidence="16">Adenosylcobinamide kinase</fullName>
        <ecNumber evidence="8">2.7.1.156</ecNumber>
        <ecNumber evidence="9">2.7.7.62</ecNumber>
    </recommendedName>
    <alternativeName>
        <fullName evidence="17">Adenosylcobinamide-phosphate guanylyltransferase</fullName>
    </alternativeName>
</protein>
<evidence type="ECO:0000256" key="7">
    <source>
        <dbReference type="ARBA" id="ARBA00007490"/>
    </source>
</evidence>
<comment type="catalytic activity">
    <reaction evidence="2">
        <text>adenosylcob(III)inamide phosphate + GTP + H(+) = adenosylcob(III)inamide-GDP + diphosphate</text>
        <dbReference type="Rhea" id="RHEA:22712"/>
        <dbReference type="ChEBI" id="CHEBI:15378"/>
        <dbReference type="ChEBI" id="CHEBI:33019"/>
        <dbReference type="ChEBI" id="CHEBI:37565"/>
        <dbReference type="ChEBI" id="CHEBI:58502"/>
        <dbReference type="ChEBI" id="CHEBI:60487"/>
        <dbReference type="EC" id="2.7.7.62"/>
    </reaction>
</comment>
<reference evidence="18 19" key="1">
    <citation type="submission" date="2020-08" db="EMBL/GenBank/DDBJ databases">
        <title>A Genomic Blueprint of the Chicken Gut Microbiome.</title>
        <authorList>
            <person name="Gilroy R."/>
            <person name="Ravi A."/>
            <person name="Getino M."/>
            <person name="Pursley I."/>
            <person name="Horton D.L."/>
            <person name="Alikhan N.-F."/>
            <person name="Baker D."/>
            <person name="Gharbi K."/>
            <person name="Hall N."/>
            <person name="Watson M."/>
            <person name="Adriaenssens E.M."/>
            <person name="Foster-Nyarko E."/>
            <person name="Jarju S."/>
            <person name="Secka A."/>
            <person name="Antonio M."/>
            <person name="Oren A."/>
            <person name="Chaudhuri R."/>
            <person name="La Ragione R.M."/>
            <person name="Hildebrand F."/>
            <person name="Pallen M.J."/>
        </authorList>
    </citation>
    <scope>NUCLEOTIDE SEQUENCE [LARGE SCALE GENOMIC DNA]</scope>
    <source>
        <strain evidence="18 19">Re31</strain>
    </source>
</reference>
<comment type="catalytic activity">
    <reaction evidence="1">
        <text>adenosylcob(III)inamide + ATP = adenosylcob(III)inamide phosphate + ADP + H(+)</text>
        <dbReference type="Rhea" id="RHEA:15769"/>
        <dbReference type="ChEBI" id="CHEBI:2480"/>
        <dbReference type="ChEBI" id="CHEBI:15378"/>
        <dbReference type="ChEBI" id="CHEBI:30616"/>
        <dbReference type="ChEBI" id="CHEBI:58502"/>
        <dbReference type="ChEBI" id="CHEBI:456216"/>
        <dbReference type="EC" id="2.7.1.156"/>
    </reaction>
</comment>
<dbReference type="SUPFAM" id="SSF52540">
    <property type="entry name" value="P-loop containing nucleoside triphosphate hydrolases"/>
    <property type="match status" value="1"/>
</dbReference>
<keyword evidence="10" id="KW-0169">Cobalamin biosynthesis</keyword>
<dbReference type="EC" id="2.7.1.156" evidence="8"/>
<evidence type="ECO:0000256" key="10">
    <source>
        <dbReference type="ARBA" id="ARBA00022573"/>
    </source>
</evidence>
<evidence type="ECO:0000256" key="2">
    <source>
        <dbReference type="ARBA" id="ARBA00000711"/>
    </source>
</evidence>
<keyword evidence="11" id="KW-0808">Transferase</keyword>
<dbReference type="InterPro" id="IPR027417">
    <property type="entry name" value="P-loop_NTPase"/>
</dbReference>
<comment type="caution">
    <text evidence="18">The sequence shown here is derived from an EMBL/GenBank/DDBJ whole genome shotgun (WGS) entry which is preliminary data.</text>
</comment>
<evidence type="ECO:0000256" key="12">
    <source>
        <dbReference type="ARBA" id="ARBA00022741"/>
    </source>
</evidence>
<evidence type="ECO:0000256" key="1">
    <source>
        <dbReference type="ARBA" id="ARBA00000312"/>
    </source>
</evidence>
<evidence type="ECO:0000256" key="4">
    <source>
        <dbReference type="ARBA" id="ARBA00003889"/>
    </source>
</evidence>
<evidence type="ECO:0000313" key="19">
    <source>
        <dbReference type="Proteomes" id="UP000640930"/>
    </source>
</evidence>
<organism evidence="18 19">
    <name type="scientific">Ureibacillus galli</name>
    <dbReference type="NCBI Taxonomy" id="2762222"/>
    <lineage>
        <taxon>Bacteria</taxon>
        <taxon>Bacillati</taxon>
        <taxon>Bacillota</taxon>
        <taxon>Bacilli</taxon>
        <taxon>Bacillales</taxon>
        <taxon>Caryophanaceae</taxon>
        <taxon>Ureibacillus</taxon>
    </lineage>
</organism>
<keyword evidence="14" id="KW-0067">ATP-binding</keyword>
<comment type="catalytic activity">
    <reaction evidence="3">
        <text>adenosylcob(III)inamide + GTP = adenosylcob(III)inamide phosphate + GDP + H(+)</text>
        <dbReference type="Rhea" id="RHEA:15765"/>
        <dbReference type="ChEBI" id="CHEBI:2480"/>
        <dbReference type="ChEBI" id="CHEBI:15378"/>
        <dbReference type="ChEBI" id="CHEBI:37565"/>
        <dbReference type="ChEBI" id="CHEBI:58189"/>
        <dbReference type="ChEBI" id="CHEBI:58502"/>
        <dbReference type="EC" id="2.7.1.156"/>
    </reaction>
</comment>
<evidence type="ECO:0000256" key="17">
    <source>
        <dbReference type="ARBA" id="ARBA00030571"/>
    </source>
</evidence>
<keyword evidence="15" id="KW-0342">GTP-binding</keyword>
<evidence type="ECO:0000256" key="3">
    <source>
        <dbReference type="ARBA" id="ARBA00001522"/>
    </source>
</evidence>
<dbReference type="GO" id="GO:0016301">
    <property type="term" value="F:kinase activity"/>
    <property type="evidence" value="ECO:0007669"/>
    <property type="project" value="UniProtKB-KW"/>
</dbReference>
<dbReference type="Pfam" id="PF02283">
    <property type="entry name" value="CobU"/>
    <property type="match status" value="1"/>
</dbReference>
<keyword evidence="13 18" id="KW-0418">Kinase</keyword>
<dbReference type="PANTHER" id="PTHR34848">
    <property type="match status" value="1"/>
</dbReference>
<dbReference type="Proteomes" id="UP000640930">
    <property type="component" value="Unassembled WGS sequence"/>
</dbReference>
<dbReference type="Gene3D" id="3.40.50.300">
    <property type="entry name" value="P-loop containing nucleotide triphosphate hydrolases"/>
    <property type="match status" value="1"/>
</dbReference>
<sequence length="186" mass="22160">MIFITGGVRSGKSAFAEKYAKQLFLTYGKKRLIYIASGVAIDEEMAERITRHQQDRLNSSVKWETIEIEDELIFKDDLFEESPVVLWDCLTTWLNNVLYKTESFNEEIRENEINRFIQTLKNQLFKWKEEKDCFLLLVSNELMDEPPSKFSEVNRYRSLLGELHQWMVANCDEAYEMDYSLSKRWK</sequence>
<gene>
    <name evidence="18" type="ORF">H9636_13760</name>
</gene>
<dbReference type="InterPro" id="IPR003203">
    <property type="entry name" value="CobU/CobP"/>
</dbReference>
<dbReference type="GO" id="GO:0016779">
    <property type="term" value="F:nucleotidyltransferase activity"/>
    <property type="evidence" value="ECO:0007669"/>
    <property type="project" value="UniProtKB-KW"/>
</dbReference>
<dbReference type="PIRSF" id="PIRSF006135">
    <property type="entry name" value="CobU"/>
    <property type="match status" value="1"/>
</dbReference>
<dbReference type="PANTHER" id="PTHR34848:SF1">
    <property type="entry name" value="BIFUNCTIONAL ADENOSYLCOBALAMIN BIOSYNTHESIS PROTEIN COBU"/>
    <property type="match status" value="1"/>
</dbReference>
<comment type="pathway">
    <text evidence="5">Cofactor biosynthesis; adenosylcobalamin biosynthesis; adenosylcobalamin from cob(II)yrinate a,c-diamide: step 6/7.</text>
</comment>
<evidence type="ECO:0000256" key="14">
    <source>
        <dbReference type="ARBA" id="ARBA00022840"/>
    </source>
</evidence>
<evidence type="ECO:0000256" key="11">
    <source>
        <dbReference type="ARBA" id="ARBA00022679"/>
    </source>
</evidence>
<comment type="pathway">
    <text evidence="6">Cofactor biosynthesis; adenosylcobalamin biosynthesis; adenosylcobalamin from cob(II)yrinate a,c-diamide: step 5/7.</text>
</comment>
<evidence type="ECO:0000256" key="16">
    <source>
        <dbReference type="ARBA" id="ARBA00029570"/>
    </source>
</evidence>
<dbReference type="EC" id="2.7.7.62" evidence="9"/>
<comment type="function">
    <text evidence="4">Catalyzes ATP-dependent phosphorylation of adenosylcobinamide and addition of GMP to adenosylcobinamide phosphate.</text>
</comment>
<keyword evidence="19" id="KW-1185">Reference proteome</keyword>
<dbReference type="CDD" id="cd00544">
    <property type="entry name" value="CobU"/>
    <property type="match status" value="1"/>
</dbReference>
<dbReference type="EMBL" id="JACSQA010000023">
    <property type="protein sequence ID" value="MBD8027716.1"/>
    <property type="molecule type" value="Genomic_DNA"/>
</dbReference>
<evidence type="ECO:0000256" key="13">
    <source>
        <dbReference type="ARBA" id="ARBA00022777"/>
    </source>
</evidence>
<evidence type="ECO:0000256" key="8">
    <source>
        <dbReference type="ARBA" id="ARBA00012016"/>
    </source>
</evidence>
<evidence type="ECO:0000256" key="5">
    <source>
        <dbReference type="ARBA" id="ARBA00004692"/>
    </source>
</evidence>
<accession>A0ABR8XEP5</accession>